<sequence length="49" mass="5591">MRADCRHLSEVSEIRNTPQGGWGVVVRTVHRCGDCGKFLWSTEAVRAYR</sequence>
<name>A0AAU8GM50_9CAUD</name>
<proteinExistence type="predicted"/>
<protein>
    <submittedName>
        <fullName evidence="1">Helix-turn-helix DNA binding domain</fullName>
    </submittedName>
</protein>
<organism evidence="1">
    <name type="scientific">Mycobacterium phage JustASigh</name>
    <dbReference type="NCBI Taxonomy" id="3158894"/>
    <lineage>
        <taxon>Viruses</taxon>
        <taxon>Duplodnaviria</taxon>
        <taxon>Heunggongvirae</taxon>
        <taxon>Uroviricota</taxon>
        <taxon>Caudoviricetes</taxon>
    </lineage>
</organism>
<gene>
    <name evidence="1" type="primary">85</name>
    <name evidence="1" type="ORF">PBI_JUSTASIGH_85</name>
</gene>
<reference evidence="1" key="1">
    <citation type="submission" date="2024-04" db="EMBL/GenBank/DDBJ databases">
        <authorList>
            <person name="Asai D.J."/>
            <person name="Lewis C.M."/>
            <person name="Viland M.D."/>
            <person name="Garlena R.A."/>
            <person name="Russell D.A."/>
            <person name="Jacobs-Sera D."/>
            <person name="Hatfull G.F."/>
        </authorList>
    </citation>
    <scope>NUCLEOTIDE SEQUENCE</scope>
</reference>
<accession>A0AAU8GM50</accession>
<evidence type="ECO:0000313" key="1">
    <source>
        <dbReference type="EMBL" id="XCH43063.1"/>
    </source>
</evidence>
<dbReference type="EMBL" id="PP750961">
    <property type="protein sequence ID" value="XCH43063.1"/>
    <property type="molecule type" value="Genomic_DNA"/>
</dbReference>